<proteinExistence type="predicted"/>
<dbReference type="AlphaFoldDB" id="A0A835UFW1"/>
<reference evidence="1 2" key="1">
    <citation type="journal article" date="2020" name="Nat. Food">
        <title>A phased Vanilla planifolia genome enables genetic improvement of flavour and production.</title>
        <authorList>
            <person name="Hasing T."/>
            <person name="Tang H."/>
            <person name="Brym M."/>
            <person name="Khazi F."/>
            <person name="Huang T."/>
            <person name="Chambers A.H."/>
        </authorList>
    </citation>
    <scope>NUCLEOTIDE SEQUENCE [LARGE SCALE GENOMIC DNA]</scope>
    <source>
        <tissue evidence="1">Leaf</tissue>
    </source>
</reference>
<gene>
    <name evidence="1" type="ORF">HPP92_022931</name>
</gene>
<dbReference type="Proteomes" id="UP000639772">
    <property type="component" value="Chromosome 12"/>
</dbReference>
<evidence type="ECO:0000313" key="1">
    <source>
        <dbReference type="EMBL" id="KAG0459803.1"/>
    </source>
</evidence>
<name>A0A835UFW1_VANPL</name>
<dbReference type="EMBL" id="JADCNM010000012">
    <property type="protein sequence ID" value="KAG0459803.1"/>
    <property type="molecule type" value="Genomic_DNA"/>
</dbReference>
<accession>A0A835UFW1</accession>
<sequence length="133" mass="14479">MPTMANGIANSSCAEPIRDSVDRISFMNGSRLHIGGYIEEVQHSDILSDLSDCAEDLSLDTHIELKQGNGKRDHAKLNQETVGSEGSNAAFESYKACANTRLLDVSSISADNLFKDASIDFEVILINLSQQVF</sequence>
<evidence type="ECO:0000313" key="2">
    <source>
        <dbReference type="Proteomes" id="UP000639772"/>
    </source>
</evidence>
<organism evidence="1 2">
    <name type="scientific">Vanilla planifolia</name>
    <name type="common">Vanilla</name>
    <dbReference type="NCBI Taxonomy" id="51239"/>
    <lineage>
        <taxon>Eukaryota</taxon>
        <taxon>Viridiplantae</taxon>
        <taxon>Streptophyta</taxon>
        <taxon>Embryophyta</taxon>
        <taxon>Tracheophyta</taxon>
        <taxon>Spermatophyta</taxon>
        <taxon>Magnoliopsida</taxon>
        <taxon>Liliopsida</taxon>
        <taxon>Asparagales</taxon>
        <taxon>Orchidaceae</taxon>
        <taxon>Vanilloideae</taxon>
        <taxon>Vanilleae</taxon>
        <taxon>Vanilla</taxon>
    </lineage>
</organism>
<protein>
    <submittedName>
        <fullName evidence="1">Uncharacterized protein</fullName>
    </submittedName>
</protein>
<comment type="caution">
    <text evidence="1">The sequence shown here is derived from an EMBL/GenBank/DDBJ whole genome shotgun (WGS) entry which is preliminary data.</text>
</comment>